<dbReference type="SUPFAM" id="SSF50998">
    <property type="entry name" value="Quinoprotein alcohol dehydrogenase-like"/>
    <property type="match status" value="1"/>
</dbReference>
<dbReference type="Pfam" id="PF22888">
    <property type="entry name" value="FIMAH"/>
    <property type="match status" value="1"/>
</dbReference>
<keyword evidence="1" id="KW-0732">Signal</keyword>
<name>A0A5R9GHU8_9BACL</name>
<sequence>MAKRFVKTICLLLALIAMSTSYFPAPSAYAEGPLPNLLANPGFEAVSEDDGAIPNWRINGGAAALKPGLAAEVTEEAASSGSRSLYLADDLTNAAIVLYSDPIEVTAGQTYRLTVKTKDARGTIYVGLRYYKQATDNVISGYIPRANFVALSPSPTWMETPLEATAPAEANYARVLLYTTSATTGAAYFDDLHLSLKPADQGGGIEYEMTNLGSMVHTINTHRAAFGRDASGRLLAYSTMVGIPANLLVIDVETDTLIAQIPIRDTVNGTEYSSTYVRGLVVQPDGTVYMAGSPSYMFKYAPGASEVEYVRRVAGSQVFDMKAGPDGILIGGSYNQSEAFEYNTITGEYKSLGRVLDDEQYAYSVAYDGVRDDIYFGMGANARLVKLDRETGVKTEIAVPAPFAETNFIFDMAVAGDKLFVYFSPGGVVVYDLASGRFEENVFVASGAQLSRLVSPASPIDGKVYFTSHSHLGYYDPNTRQYAVMEHIDTDGQAYGFTFAELSDSDYPGSSLVAITREGRVFKYNPQTGASKYTVLPIEGEPTQLQMVALGNDGRMHVSGYLSGGNAIYDPLTGEREEYTNETMGLGQKLPQTDRIYSYKDKIYYAAYPNMEVYEFDPYQPWERTADPNASNPKLLFSALDAGEQDRGLAGTVIEEAGKLVIGTVPKYGKLGGALIIYDLETNVRETYYNVIDQQSVTAVTYKDGLIYAGSNIWGGLGVDPTQTEAKLFIWDMEKREKVFETVPVPGKKGITELIVGPDGNIWGSAEGVLFIFDPNTRQVIHIQTLMPRNYSGAVWRDAQFVIGTDGNVYGAQANKFFVIDAVTKKMTVIRDVGIRNWMAMDDFGNFYLTEESSLLRITIPELVRQPVGLELALSSASLVRDQAAAPSVKLLLTKDGAVDKLERRNPQYFSSDPSVVRVDNGKFIAANPGSAEVWSEFTFNGVTYESNRAHVSVVATLDSVSGRLQQFIGTGDISDAMSSQLTNSLEQASHFVNLGDSEQAAFHLDRFLMHLNHQPLADRITEHARSILDADVRALAVTIP</sequence>
<feature type="chain" id="PRO_5024275393" description="FIMAH domain-containing protein" evidence="1">
    <location>
        <begin position="31"/>
        <end position="1041"/>
    </location>
</feature>
<evidence type="ECO:0000259" key="2">
    <source>
        <dbReference type="Pfam" id="PF22888"/>
    </source>
</evidence>
<dbReference type="RefSeq" id="WP_138191809.1">
    <property type="nucleotide sequence ID" value="NZ_VCIW01000001.1"/>
</dbReference>
<dbReference type="PANTHER" id="PTHR40274:SF3">
    <property type="entry name" value="VIRGINIAMYCIN B LYASE"/>
    <property type="match status" value="1"/>
</dbReference>
<evidence type="ECO:0000313" key="3">
    <source>
        <dbReference type="EMBL" id="TLS54066.1"/>
    </source>
</evidence>
<dbReference type="InterPro" id="IPR051344">
    <property type="entry name" value="Vgb"/>
</dbReference>
<dbReference type="Gene3D" id="2.130.10.10">
    <property type="entry name" value="YVTN repeat-like/Quinoprotein amine dehydrogenase"/>
    <property type="match status" value="2"/>
</dbReference>
<dbReference type="EMBL" id="VCIW01000001">
    <property type="protein sequence ID" value="TLS54066.1"/>
    <property type="molecule type" value="Genomic_DNA"/>
</dbReference>
<evidence type="ECO:0000256" key="1">
    <source>
        <dbReference type="SAM" id="SignalP"/>
    </source>
</evidence>
<comment type="caution">
    <text evidence="3">The sequence shown here is derived from an EMBL/GenBank/DDBJ whole genome shotgun (WGS) entry which is preliminary data.</text>
</comment>
<dbReference type="Gene3D" id="2.60.120.260">
    <property type="entry name" value="Galactose-binding domain-like"/>
    <property type="match status" value="1"/>
</dbReference>
<dbReference type="OrthoDB" id="843723at2"/>
<dbReference type="AlphaFoldDB" id="A0A5R9GHU8"/>
<dbReference type="InterPro" id="IPR011047">
    <property type="entry name" value="Quinoprotein_ADH-like_sf"/>
</dbReference>
<proteinExistence type="predicted"/>
<evidence type="ECO:0000313" key="4">
    <source>
        <dbReference type="Proteomes" id="UP000309676"/>
    </source>
</evidence>
<protein>
    <recommendedName>
        <fullName evidence="2">FIMAH domain-containing protein</fullName>
    </recommendedName>
</protein>
<dbReference type="PANTHER" id="PTHR40274">
    <property type="entry name" value="VIRGINIAMYCIN B LYASE"/>
    <property type="match status" value="1"/>
</dbReference>
<feature type="domain" description="FIMAH" evidence="2">
    <location>
        <begin position="959"/>
        <end position="1036"/>
    </location>
</feature>
<reference evidence="3 4" key="1">
    <citation type="submission" date="2019-05" db="EMBL/GenBank/DDBJ databases">
        <authorList>
            <person name="Narsing Rao M.P."/>
            <person name="Li W.J."/>
        </authorList>
    </citation>
    <scope>NUCLEOTIDE SEQUENCE [LARGE SCALE GENOMIC DNA]</scope>
    <source>
        <strain evidence="3 4">SYSU_K30003</strain>
    </source>
</reference>
<dbReference type="InterPro" id="IPR054470">
    <property type="entry name" value="FIMAH_dom"/>
</dbReference>
<dbReference type="InterPro" id="IPR015943">
    <property type="entry name" value="WD40/YVTN_repeat-like_dom_sf"/>
</dbReference>
<organism evidence="3 4">
    <name type="scientific">Paenibacillus antri</name>
    <dbReference type="NCBI Taxonomy" id="2582848"/>
    <lineage>
        <taxon>Bacteria</taxon>
        <taxon>Bacillati</taxon>
        <taxon>Bacillota</taxon>
        <taxon>Bacilli</taxon>
        <taxon>Bacillales</taxon>
        <taxon>Paenibacillaceae</taxon>
        <taxon>Paenibacillus</taxon>
    </lineage>
</organism>
<dbReference type="SUPFAM" id="SSF63829">
    <property type="entry name" value="Calcium-dependent phosphotriesterase"/>
    <property type="match status" value="1"/>
</dbReference>
<feature type="signal peptide" evidence="1">
    <location>
        <begin position="1"/>
        <end position="30"/>
    </location>
</feature>
<accession>A0A5R9GHU8</accession>
<gene>
    <name evidence="3" type="ORF">FE782_01580</name>
</gene>
<keyword evidence="4" id="KW-1185">Reference proteome</keyword>
<dbReference type="Proteomes" id="UP000309676">
    <property type="component" value="Unassembled WGS sequence"/>
</dbReference>